<dbReference type="AlphaFoldDB" id="A0A9W7G1I1"/>
<evidence type="ECO:0000313" key="2">
    <source>
        <dbReference type="Proteomes" id="UP001165082"/>
    </source>
</evidence>
<evidence type="ECO:0000313" key="1">
    <source>
        <dbReference type="EMBL" id="GMI32051.1"/>
    </source>
</evidence>
<gene>
    <name evidence="1" type="ORF">TrRE_jg13360</name>
</gene>
<comment type="caution">
    <text evidence="1">The sequence shown here is derived from an EMBL/GenBank/DDBJ whole genome shotgun (WGS) entry which is preliminary data.</text>
</comment>
<organism evidence="1 2">
    <name type="scientific">Triparma retinervis</name>
    <dbReference type="NCBI Taxonomy" id="2557542"/>
    <lineage>
        <taxon>Eukaryota</taxon>
        <taxon>Sar</taxon>
        <taxon>Stramenopiles</taxon>
        <taxon>Ochrophyta</taxon>
        <taxon>Bolidophyceae</taxon>
        <taxon>Parmales</taxon>
        <taxon>Triparmaceae</taxon>
        <taxon>Triparma</taxon>
    </lineage>
</organism>
<protein>
    <submittedName>
        <fullName evidence="1">Uncharacterized protein</fullName>
    </submittedName>
</protein>
<accession>A0A9W7G1I1</accession>
<proteinExistence type="predicted"/>
<name>A0A9W7G1I1_9STRA</name>
<dbReference type="Proteomes" id="UP001165082">
    <property type="component" value="Unassembled WGS sequence"/>
</dbReference>
<dbReference type="EMBL" id="BRXZ01007689">
    <property type="protein sequence ID" value="GMI32051.1"/>
    <property type="molecule type" value="Genomic_DNA"/>
</dbReference>
<reference evidence="1" key="1">
    <citation type="submission" date="2022-07" db="EMBL/GenBank/DDBJ databases">
        <title>Genome analysis of Parmales, a sister group of diatoms, reveals the evolutionary specialization of diatoms from phago-mixotrophs to photoautotrophs.</title>
        <authorList>
            <person name="Ban H."/>
            <person name="Sato S."/>
            <person name="Yoshikawa S."/>
            <person name="Kazumasa Y."/>
            <person name="Nakamura Y."/>
            <person name="Ichinomiya M."/>
            <person name="Saitoh K."/>
            <person name="Sato N."/>
            <person name="Blanc-Mathieu R."/>
            <person name="Endo H."/>
            <person name="Kuwata A."/>
            <person name="Ogata H."/>
        </authorList>
    </citation>
    <scope>NUCLEOTIDE SEQUENCE</scope>
</reference>
<sequence length="288" mass="32527">MLPPDITSLDSLPVIPWMESPKERAYIAEIHSLPLPRPDQKFVISFGLYGDNPKYTQGAIRNAELRDTYFPGWVCRFYADDTVPQSVKDSLLALGAEVISPPSELQGGAAGMFWRFLVADDLSVSRFIVRDSDSRLNARDRFAVEEWIRSGKCVHTVRDHVNHVRTMNGGLWGGMPGCESLARGGGFVKMIGDSKQSGMAGYMEDIYLLVESVWPLVKDDQIGHDSYSCTKYDNARPFPKQRDENYQHVGQVFDHQDNPRMGDIDGFIRGKPNPVQCRPKDHQDWLYG</sequence>
<dbReference type="OrthoDB" id="204305at2759"/>
<keyword evidence="2" id="KW-1185">Reference proteome</keyword>